<protein>
    <recommendedName>
        <fullName evidence="5">Biogenesis of lysosome-related organelles complex 1 subunit 2</fullName>
    </recommendedName>
</protein>
<dbReference type="EMBL" id="CATQJA010002657">
    <property type="protein sequence ID" value="CAJ0579553.1"/>
    <property type="molecule type" value="Genomic_DNA"/>
</dbReference>
<comment type="caution">
    <text evidence="3">The sequence shown here is derived from an EMBL/GenBank/DDBJ whole genome shotgun (WGS) entry which is preliminary data.</text>
</comment>
<reference evidence="3" key="1">
    <citation type="submission" date="2023-06" db="EMBL/GenBank/DDBJ databases">
        <authorList>
            <person name="Delattre M."/>
        </authorList>
    </citation>
    <scope>NUCLEOTIDE SEQUENCE</scope>
    <source>
        <strain evidence="3">AF72</strain>
    </source>
</reference>
<comment type="similarity">
    <text evidence="1">Belongs to the BLOC1S2 family.</text>
</comment>
<keyword evidence="4" id="KW-1185">Reference proteome</keyword>
<accession>A0AA36D211</accession>
<sequence length="131" mass="14554">MAEINERASCSSPAEPSKASASTNQVRQAAENMYDKIGQLLESQIQGTIDEYKLLEDMNNATAQRYTDMKTVAEGVSSKLDRLNEKYASLKPYLKQIDEMEVSTRKLEEAVNVLDTYVAALEGKLQTIQAS</sequence>
<dbReference type="PANTHER" id="PTHR46479:SF1">
    <property type="entry name" value="BIOGENESIS OF LYSOSOME-RELATED ORGANELLES COMPLEX 1 SUBUNIT 2"/>
    <property type="match status" value="1"/>
</dbReference>
<dbReference type="AlphaFoldDB" id="A0AA36D211"/>
<dbReference type="GO" id="GO:0099078">
    <property type="term" value="C:BORC complex"/>
    <property type="evidence" value="ECO:0007669"/>
    <property type="project" value="TreeGrafter"/>
</dbReference>
<evidence type="ECO:0000313" key="3">
    <source>
        <dbReference type="EMBL" id="CAJ0579553.1"/>
    </source>
</evidence>
<dbReference type="GO" id="GO:0031083">
    <property type="term" value="C:BLOC-1 complex"/>
    <property type="evidence" value="ECO:0007669"/>
    <property type="project" value="TreeGrafter"/>
</dbReference>
<evidence type="ECO:0008006" key="5">
    <source>
        <dbReference type="Google" id="ProtNLM"/>
    </source>
</evidence>
<feature type="compositionally biased region" description="Low complexity" evidence="2">
    <location>
        <begin position="8"/>
        <end position="22"/>
    </location>
</feature>
<dbReference type="InterPro" id="IPR019269">
    <property type="entry name" value="BLOC1_su2"/>
</dbReference>
<dbReference type="Pfam" id="PF10046">
    <property type="entry name" value="BLOC1_2"/>
    <property type="match status" value="1"/>
</dbReference>
<dbReference type="GO" id="GO:0000930">
    <property type="term" value="C:gamma-tubulin complex"/>
    <property type="evidence" value="ECO:0007669"/>
    <property type="project" value="TreeGrafter"/>
</dbReference>
<evidence type="ECO:0000256" key="2">
    <source>
        <dbReference type="SAM" id="MobiDB-lite"/>
    </source>
</evidence>
<evidence type="ECO:0000256" key="1">
    <source>
        <dbReference type="ARBA" id="ARBA00008468"/>
    </source>
</evidence>
<organism evidence="3 4">
    <name type="scientific">Mesorhabditis spiculigera</name>
    <dbReference type="NCBI Taxonomy" id="96644"/>
    <lineage>
        <taxon>Eukaryota</taxon>
        <taxon>Metazoa</taxon>
        <taxon>Ecdysozoa</taxon>
        <taxon>Nematoda</taxon>
        <taxon>Chromadorea</taxon>
        <taxon>Rhabditida</taxon>
        <taxon>Rhabditina</taxon>
        <taxon>Rhabditomorpha</taxon>
        <taxon>Rhabditoidea</taxon>
        <taxon>Rhabditidae</taxon>
        <taxon>Mesorhabditinae</taxon>
        <taxon>Mesorhabditis</taxon>
    </lineage>
</organism>
<proteinExistence type="inferred from homology"/>
<evidence type="ECO:0000313" key="4">
    <source>
        <dbReference type="Proteomes" id="UP001177023"/>
    </source>
</evidence>
<dbReference type="GO" id="GO:0043015">
    <property type="term" value="F:gamma-tubulin binding"/>
    <property type="evidence" value="ECO:0007669"/>
    <property type="project" value="TreeGrafter"/>
</dbReference>
<name>A0AA36D211_9BILA</name>
<dbReference type="GO" id="GO:0016197">
    <property type="term" value="P:endosomal transport"/>
    <property type="evidence" value="ECO:0007669"/>
    <property type="project" value="TreeGrafter"/>
</dbReference>
<dbReference type="PANTHER" id="PTHR46479">
    <property type="entry name" value="BIOGENESIS OF LYSOSOME-RELATED ORGANELLES COMPLEX 1 SUBUNIT 2"/>
    <property type="match status" value="1"/>
</dbReference>
<dbReference type="GO" id="GO:0032418">
    <property type="term" value="P:lysosome localization"/>
    <property type="evidence" value="ECO:0007669"/>
    <property type="project" value="TreeGrafter"/>
</dbReference>
<feature type="non-terminal residue" evidence="3">
    <location>
        <position position="131"/>
    </location>
</feature>
<dbReference type="Proteomes" id="UP001177023">
    <property type="component" value="Unassembled WGS sequence"/>
</dbReference>
<gene>
    <name evidence="3" type="ORF">MSPICULIGERA_LOCUS17767</name>
</gene>
<feature type="region of interest" description="Disordered" evidence="2">
    <location>
        <begin position="1"/>
        <end position="27"/>
    </location>
</feature>